<dbReference type="EMBL" id="DQ890022">
    <property type="protein sequence ID" value="ABT15690.1"/>
    <property type="molecule type" value="Genomic_DNA"/>
</dbReference>
<proteinExistence type="predicted"/>
<dbReference type="KEGG" id="vg:5469972"/>
<evidence type="ECO:0000313" key="2">
    <source>
        <dbReference type="Proteomes" id="UP000204095"/>
    </source>
</evidence>
<organism evidence="1 2">
    <name type="scientific">Paramecium bursaria Chlorella virus FR483</name>
    <name type="common">PBCV-FR483</name>
    <dbReference type="NCBI Taxonomy" id="399781"/>
    <lineage>
        <taxon>Viruses</taxon>
        <taxon>Varidnaviria</taxon>
        <taxon>Bamfordvirae</taxon>
        <taxon>Nucleocytoviricota</taxon>
        <taxon>Megaviricetes</taxon>
        <taxon>Algavirales</taxon>
        <taxon>Phycodnaviridae</taxon>
        <taxon>Chlorovirus</taxon>
        <taxon>Chlorovirus conductrix</taxon>
        <taxon>Paramecium bursaria Chlorella virus A1</taxon>
    </lineage>
</organism>
<dbReference type="Proteomes" id="UP000204095">
    <property type="component" value="Segment"/>
</dbReference>
<gene>
    <name evidence="1" type="primary">n405L</name>
    <name evidence="1" type="ORF">FR483_n405L</name>
</gene>
<protein>
    <submittedName>
        <fullName evidence="1">Uncharacterized protein n405L</fullName>
    </submittedName>
</protein>
<evidence type="ECO:0000313" key="1">
    <source>
        <dbReference type="EMBL" id="ABT15690.1"/>
    </source>
</evidence>
<dbReference type="RefSeq" id="YP_001426037.1">
    <property type="nucleotide sequence ID" value="NC_008603.1"/>
</dbReference>
<sequence>MQCLFMQLWRKCIAFYFGDEFALRQDWTPFIRGLQEADEERVVSMDHPFPSLLCRESDQHGVVGMTHGEVSKAPLDIGELRKIYLGIVSQRLA</sequence>
<reference evidence="1 2" key="1">
    <citation type="journal article" date="2007" name="Virology">
        <title>Sequence and annotation of the 314-kb MT325 and the 321-kb FR483 viruses that infect Chlorella Pbi.</title>
        <authorList>
            <person name="Fitzgerald L.A."/>
            <person name="Graves M.V."/>
            <person name="Li X."/>
            <person name="Feldblyum T."/>
            <person name="Hartigan J."/>
            <person name="Van Etten J.L."/>
        </authorList>
    </citation>
    <scope>NUCLEOTIDE SEQUENCE [LARGE SCALE GENOMIC DNA]</scope>
    <source>
        <strain evidence="1 2">FR483</strain>
    </source>
</reference>
<name>A7J7A9_PBCVF</name>
<organismHost>
    <name type="scientific">Paramecium bursaria</name>
    <dbReference type="NCBI Taxonomy" id="74790"/>
</organismHost>
<accession>A7J7A9</accession>
<dbReference type="GeneID" id="5469972"/>